<evidence type="ECO:0000313" key="10">
    <source>
        <dbReference type="Proteomes" id="UP000789342"/>
    </source>
</evidence>
<keyword evidence="4" id="KW-0804">Transcription</keyword>
<dbReference type="Gene3D" id="2.60.40.1490">
    <property type="entry name" value="Histone chaperone ASF1-like"/>
    <property type="match status" value="1"/>
</dbReference>
<dbReference type="GO" id="GO:0000785">
    <property type="term" value="C:chromatin"/>
    <property type="evidence" value="ECO:0007669"/>
    <property type="project" value="TreeGrafter"/>
</dbReference>
<sequence>LEWKIIYVGSSESDQYDQVLDSIMVGPVPTGVNQFIFQVPPPNPERIPQNEILDVTVIIITCSYKDQEFVRVGYYVNNEYLDEELRENPPSTVVLEKLYRNILADKPRVTRRPIKWDSEDETQMERHQQEQQSSVQEIMGDVTQQQQSPPQPLGFGPSPQPSGFSSQSSQPSTLGIGSNFMETISS</sequence>
<evidence type="ECO:0000256" key="7">
    <source>
        <dbReference type="ARBA" id="ARBA00032776"/>
    </source>
</evidence>
<proteinExistence type="inferred from homology"/>
<evidence type="ECO:0000313" key="9">
    <source>
        <dbReference type="EMBL" id="CAG8738666.1"/>
    </source>
</evidence>
<evidence type="ECO:0000256" key="5">
    <source>
        <dbReference type="ARBA" id="ARBA00023186"/>
    </source>
</evidence>
<reference evidence="9" key="1">
    <citation type="submission" date="2021-06" db="EMBL/GenBank/DDBJ databases">
        <authorList>
            <person name="Kallberg Y."/>
            <person name="Tangrot J."/>
            <person name="Rosling A."/>
        </authorList>
    </citation>
    <scope>NUCLEOTIDE SEQUENCE</scope>
    <source>
        <strain evidence="9">CL551</strain>
    </source>
</reference>
<organism evidence="9 10">
    <name type="scientific">Acaulospora morrowiae</name>
    <dbReference type="NCBI Taxonomy" id="94023"/>
    <lineage>
        <taxon>Eukaryota</taxon>
        <taxon>Fungi</taxon>
        <taxon>Fungi incertae sedis</taxon>
        <taxon>Mucoromycota</taxon>
        <taxon>Glomeromycotina</taxon>
        <taxon>Glomeromycetes</taxon>
        <taxon>Diversisporales</taxon>
        <taxon>Acaulosporaceae</taxon>
        <taxon>Acaulospora</taxon>
    </lineage>
</organism>
<dbReference type="OrthoDB" id="29755at2759"/>
<dbReference type="PANTHER" id="PTHR12040:SF0">
    <property type="entry name" value="HISTONE CHAPERONE ASF1"/>
    <property type="match status" value="1"/>
</dbReference>
<protein>
    <recommendedName>
        <fullName evidence="7">Anti-silencing function protein 1</fullName>
    </recommendedName>
</protein>
<keyword evidence="6" id="KW-0539">Nucleus</keyword>
<feature type="region of interest" description="Disordered" evidence="8">
    <location>
        <begin position="113"/>
        <end position="186"/>
    </location>
</feature>
<dbReference type="SUPFAM" id="SSF101546">
    <property type="entry name" value="ASF1-like"/>
    <property type="match status" value="1"/>
</dbReference>
<evidence type="ECO:0000256" key="3">
    <source>
        <dbReference type="ARBA" id="ARBA00023015"/>
    </source>
</evidence>
<evidence type="ECO:0000256" key="8">
    <source>
        <dbReference type="SAM" id="MobiDB-lite"/>
    </source>
</evidence>
<keyword evidence="3" id="KW-0805">Transcription regulation</keyword>
<dbReference type="InterPro" id="IPR036747">
    <property type="entry name" value="ASF1-like_sf"/>
</dbReference>
<comment type="similarity">
    <text evidence="2">Belongs to the ASF1 family.</text>
</comment>
<feature type="non-terminal residue" evidence="9">
    <location>
        <position position="186"/>
    </location>
</feature>
<feature type="compositionally biased region" description="Low complexity" evidence="8">
    <location>
        <begin position="143"/>
        <end position="175"/>
    </location>
</feature>
<name>A0A9N9NHM5_9GLOM</name>
<dbReference type="GO" id="GO:0042393">
    <property type="term" value="F:histone binding"/>
    <property type="evidence" value="ECO:0007669"/>
    <property type="project" value="TreeGrafter"/>
</dbReference>
<dbReference type="PANTHER" id="PTHR12040">
    <property type="entry name" value="ANTI-SILENCING PROTEIN 1"/>
    <property type="match status" value="1"/>
</dbReference>
<keyword evidence="5" id="KW-0143">Chaperone</keyword>
<dbReference type="GO" id="GO:0005634">
    <property type="term" value="C:nucleus"/>
    <property type="evidence" value="ECO:0007669"/>
    <property type="project" value="UniProtKB-SubCell"/>
</dbReference>
<gene>
    <name evidence="9" type="ORF">AMORRO_LOCUS14554</name>
</gene>
<evidence type="ECO:0000256" key="1">
    <source>
        <dbReference type="ARBA" id="ARBA00004123"/>
    </source>
</evidence>
<dbReference type="Pfam" id="PF04729">
    <property type="entry name" value="ASF1_hist_chap"/>
    <property type="match status" value="1"/>
</dbReference>
<dbReference type="GO" id="GO:0006335">
    <property type="term" value="P:DNA replication-dependent chromatin assembly"/>
    <property type="evidence" value="ECO:0007669"/>
    <property type="project" value="TreeGrafter"/>
</dbReference>
<dbReference type="Proteomes" id="UP000789342">
    <property type="component" value="Unassembled WGS sequence"/>
</dbReference>
<comment type="subcellular location">
    <subcellularLocation>
        <location evidence="1">Nucleus</location>
    </subcellularLocation>
</comment>
<keyword evidence="10" id="KW-1185">Reference proteome</keyword>
<comment type="caution">
    <text evidence="9">The sequence shown here is derived from an EMBL/GenBank/DDBJ whole genome shotgun (WGS) entry which is preliminary data.</text>
</comment>
<evidence type="ECO:0000256" key="6">
    <source>
        <dbReference type="ARBA" id="ARBA00023242"/>
    </source>
</evidence>
<dbReference type="EMBL" id="CAJVPV010029474">
    <property type="protein sequence ID" value="CAG8738666.1"/>
    <property type="molecule type" value="Genomic_DNA"/>
</dbReference>
<accession>A0A9N9NHM5</accession>
<evidence type="ECO:0000256" key="2">
    <source>
        <dbReference type="ARBA" id="ARBA00006051"/>
    </source>
</evidence>
<dbReference type="InterPro" id="IPR006818">
    <property type="entry name" value="ASF1-like"/>
</dbReference>
<dbReference type="AlphaFoldDB" id="A0A9N9NHM5"/>
<evidence type="ECO:0000256" key="4">
    <source>
        <dbReference type="ARBA" id="ARBA00023163"/>
    </source>
</evidence>